<dbReference type="SUPFAM" id="SSF74853">
    <property type="entry name" value="Lamin A/C globular tail domain"/>
    <property type="match status" value="1"/>
</dbReference>
<evidence type="ECO:0000313" key="4">
    <source>
        <dbReference type="Proteomes" id="UP000237662"/>
    </source>
</evidence>
<sequence length="766" mass="86124">MTGLLPLRTILILFCALRLAVGSAQEALRLSPDPGFYAAAVEVSLGAGSAGAIHFTTDGSRPTQRSSRYRGTTIKLDRSAVIRAVRFENGEAIATAGGTYLIDEPDSELLTVSLGIDPGRLFHRRNGWFVEGDDPDDPNWNTHREHPAQIDIFESDGTRVHAGIMGFRMFGGASRSHPQKSFSLSGRESYGNKRIDYPLFGADGEQDFRFVVLRNGGSDWGRSFLRDALLTGLLRDRSWTLDVQDARPAQVYINGQYWGIYHLREKINPRFLEDHHPGVDKDSLSLLEHEESVKHGRGNEYGALRSFIRTADLRDPAAYARLGEMMDIDNFQQLQIAQTYFDNHDAGGNIRYWRPDGPNERFRWILYDVDQGFGLHQSDGWLNNTLKLYTADDGPAWPNPPWSTLFHRKLLANEGYRRHFVNRSLDYLHTDFSTEAVTERIESTVSAIGNEMPRQLARWDLRPQTWTYHIDQLRRFALYRPQHLREQYREYFNGGEDRTVSLSASLGGFVVLNENMQVGTDGLKGSYFANFPLTVRAVPEPGFRFTGWEESGAEGDSLTLDLTENRPYRLTATFEAARHPAADQLVINEICAKSSGADDWLELYNRGEQSIDLTGWFLVDGSGKRFVLPKAVVAPGNYLVVCKDRRKFARAHPEVRDYVGELPFGLNKSEDRVGLYAADGAYVNALSYRLVETADSSFTYALALPGLDNTRHRNWVQEAGNGTPGRANPGHLQTIIMSSQRFWVRIGIGLAVLLVVGVVRTLHGEA</sequence>
<dbReference type="Gene3D" id="2.60.40.1260">
    <property type="entry name" value="Lamin Tail domain"/>
    <property type="match status" value="1"/>
</dbReference>
<dbReference type="EMBL" id="PTJC01000005">
    <property type="protein sequence ID" value="PPK87539.1"/>
    <property type="molecule type" value="Genomic_DNA"/>
</dbReference>
<evidence type="ECO:0000259" key="2">
    <source>
        <dbReference type="PROSITE" id="PS51841"/>
    </source>
</evidence>
<dbReference type="InterPro" id="IPR014867">
    <property type="entry name" value="Spore_coat_CotH_CotH2/3/7"/>
</dbReference>
<comment type="caution">
    <text evidence="3">The sequence shown here is derived from an EMBL/GenBank/DDBJ whole genome shotgun (WGS) entry which is preliminary data.</text>
</comment>
<keyword evidence="1" id="KW-0812">Transmembrane</keyword>
<name>A0A2S6I7V7_9BACT</name>
<dbReference type="Proteomes" id="UP000237662">
    <property type="component" value="Unassembled WGS sequence"/>
</dbReference>
<gene>
    <name evidence="3" type="ORF">CLV84_0482</name>
</gene>
<dbReference type="Pfam" id="PF08757">
    <property type="entry name" value="CotH"/>
    <property type="match status" value="1"/>
</dbReference>
<dbReference type="PROSITE" id="PS51841">
    <property type="entry name" value="LTD"/>
    <property type="match status" value="1"/>
</dbReference>
<organism evidence="3 4">
    <name type="scientific">Neolewinella xylanilytica</name>
    <dbReference type="NCBI Taxonomy" id="1514080"/>
    <lineage>
        <taxon>Bacteria</taxon>
        <taxon>Pseudomonadati</taxon>
        <taxon>Bacteroidota</taxon>
        <taxon>Saprospiria</taxon>
        <taxon>Saprospirales</taxon>
        <taxon>Lewinellaceae</taxon>
        <taxon>Neolewinella</taxon>
    </lineage>
</organism>
<evidence type="ECO:0000256" key="1">
    <source>
        <dbReference type="SAM" id="Phobius"/>
    </source>
</evidence>
<keyword evidence="4" id="KW-1185">Reference proteome</keyword>
<keyword evidence="1" id="KW-1133">Transmembrane helix</keyword>
<feature type="domain" description="LTD" evidence="2">
    <location>
        <begin position="572"/>
        <end position="702"/>
    </location>
</feature>
<dbReference type="Pfam" id="PF00932">
    <property type="entry name" value="LTD"/>
    <property type="match status" value="1"/>
</dbReference>
<keyword evidence="1" id="KW-0472">Membrane</keyword>
<feature type="transmembrane region" description="Helical" evidence="1">
    <location>
        <begin position="742"/>
        <end position="762"/>
    </location>
</feature>
<dbReference type="InterPro" id="IPR036415">
    <property type="entry name" value="Lamin_tail_dom_sf"/>
</dbReference>
<proteinExistence type="predicted"/>
<protein>
    <submittedName>
        <fullName evidence="3">Chitobiase/beta-hexosaminidase-like protein</fullName>
    </submittedName>
</protein>
<dbReference type="InterPro" id="IPR001322">
    <property type="entry name" value="Lamin_tail_dom"/>
</dbReference>
<dbReference type="AlphaFoldDB" id="A0A2S6I7V7"/>
<reference evidence="3 4" key="1">
    <citation type="submission" date="2018-02" db="EMBL/GenBank/DDBJ databases">
        <title>Genomic Encyclopedia of Archaeal and Bacterial Type Strains, Phase II (KMG-II): from individual species to whole genera.</title>
        <authorList>
            <person name="Goeker M."/>
        </authorList>
    </citation>
    <scope>NUCLEOTIDE SEQUENCE [LARGE SCALE GENOMIC DNA]</scope>
    <source>
        <strain evidence="3 4">DSM 29526</strain>
    </source>
</reference>
<dbReference type="Pfam" id="PF13290">
    <property type="entry name" value="CHB_HEX_C_1"/>
    <property type="match status" value="1"/>
</dbReference>
<evidence type="ECO:0000313" key="3">
    <source>
        <dbReference type="EMBL" id="PPK87539.1"/>
    </source>
</evidence>
<accession>A0A2S6I7V7</accession>
<dbReference type="InterPro" id="IPR059177">
    <property type="entry name" value="GH29D-like_dom"/>
</dbReference>